<reference evidence="2" key="1">
    <citation type="submission" date="2020-03" db="EMBL/GenBank/DDBJ databases">
        <title>A high-quality chromosome-level genome assembly of a woody plant with both climbing and erect habits, Rhamnella rubrinervis.</title>
        <authorList>
            <person name="Lu Z."/>
            <person name="Yang Y."/>
            <person name="Zhu X."/>
            <person name="Sun Y."/>
        </authorList>
    </citation>
    <scope>NUCLEOTIDE SEQUENCE</scope>
    <source>
        <strain evidence="2">BYM</strain>
        <tissue evidence="2">Leaf</tissue>
    </source>
</reference>
<gene>
    <name evidence="2" type="ORF">FNV43_RR01005</name>
</gene>
<keyword evidence="1" id="KW-0732">Signal</keyword>
<dbReference type="OrthoDB" id="1572689at2759"/>
<dbReference type="Pfam" id="PF24068">
    <property type="entry name" value="TPD1_C"/>
    <property type="match status" value="1"/>
</dbReference>
<evidence type="ECO:0008006" key="4">
    <source>
        <dbReference type="Google" id="ProtNLM"/>
    </source>
</evidence>
<protein>
    <recommendedName>
        <fullName evidence="4">Protein TAPETUM DETERMINANT 1-like</fullName>
    </recommendedName>
</protein>
<dbReference type="EMBL" id="VOIH02000001">
    <property type="protein sequence ID" value="KAF3456355.1"/>
    <property type="molecule type" value="Genomic_DNA"/>
</dbReference>
<organism evidence="2 3">
    <name type="scientific">Rhamnella rubrinervis</name>
    <dbReference type="NCBI Taxonomy" id="2594499"/>
    <lineage>
        <taxon>Eukaryota</taxon>
        <taxon>Viridiplantae</taxon>
        <taxon>Streptophyta</taxon>
        <taxon>Embryophyta</taxon>
        <taxon>Tracheophyta</taxon>
        <taxon>Spermatophyta</taxon>
        <taxon>Magnoliopsida</taxon>
        <taxon>eudicotyledons</taxon>
        <taxon>Gunneridae</taxon>
        <taxon>Pentapetalae</taxon>
        <taxon>rosids</taxon>
        <taxon>fabids</taxon>
        <taxon>Rosales</taxon>
        <taxon>Rhamnaceae</taxon>
        <taxon>rhamnoid group</taxon>
        <taxon>Rhamneae</taxon>
        <taxon>Rhamnella</taxon>
    </lineage>
</organism>
<dbReference type="InterPro" id="IPR040361">
    <property type="entry name" value="TPD1"/>
</dbReference>
<dbReference type="PANTHER" id="PTHR33184">
    <property type="entry name" value="PROTEIN TAPETUM DETERMINANT 1-LIKE-RELATED"/>
    <property type="match status" value="1"/>
</dbReference>
<dbReference type="PANTHER" id="PTHR33184:SF2">
    <property type="entry name" value="APPLE DOMAIN-CONTAINING PROTEIN"/>
    <property type="match status" value="1"/>
</dbReference>
<sequence>MSIQNCYTLCTIQFPLDLKIHHELFSFVLPQLSDPYDYTLQSNWNTFWSSKQAFAFIPWRKQSVSKNGIKRDTLKTQKAFGSCTSRDISISQSRDSTSGIPQYIVQIVNTCVHGCAPSNIHLHCGWFASARMVNRMTFKRLSYDDCLVNEGKPLKSSQIISFTYSNSFMYPLALKTAKFC</sequence>
<dbReference type="GO" id="GO:0001709">
    <property type="term" value="P:cell fate determination"/>
    <property type="evidence" value="ECO:0007669"/>
    <property type="project" value="TreeGrafter"/>
</dbReference>
<accession>A0A8K0HPQ2</accession>
<keyword evidence="3" id="KW-1185">Reference proteome</keyword>
<evidence type="ECO:0000313" key="2">
    <source>
        <dbReference type="EMBL" id="KAF3456355.1"/>
    </source>
</evidence>
<evidence type="ECO:0000313" key="3">
    <source>
        <dbReference type="Proteomes" id="UP000796880"/>
    </source>
</evidence>
<dbReference type="Proteomes" id="UP000796880">
    <property type="component" value="Unassembled WGS sequence"/>
</dbReference>
<proteinExistence type="predicted"/>
<evidence type="ECO:0000256" key="1">
    <source>
        <dbReference type="ARBA" id="ARBA00022729"/>
    </source>
</evidence>
<dbReference type="AlphaFoldDB" id="A0A8K0HPQ2"/>
<name>A0A8K0HPQ2_9ROSA</name>
<comment type="caution">
    <text evidence="2">The sequence shown here is derived from an EMBL/GenBank/DDBJ whole genome shotgun (WGS) entry which is preliminary data.</text>
</comment>